<keyword evidence="4" id="KW-0186">Copper</keyword>
<keyword evidence="2 4" id="KW-1133">Transmembrane helix</keyword>
<evidence type="ECO:0000256" key="2">
    <source>
        <dbReference type="ARBA" id="ARBA00022989"/>
    </source>
</evidence>
<feature type="transmembrane region" description="Helical" evidence="4">
    <location>
        <begin position="215"/>
        <end position="233"/>
    </location>
</feature>
<evidence type="ECO:0000256" key="3">
    <source>
        <dbReference type="ARBA" id="ARBA00023136"/>
    </source>
</evidence>
<evidence type="ECO:0000256" key="1">
    <source>
        <dbReference type="ARBA" id="ARBA00022692"/>
    </source>
</evidence>
<protein>
    <recommendedName>
        <fullName evidence="4">Copper transport protein</fullName>
    </recommendedName>
</protein>
<keyword evidence="4" id="KW-0406">Ion transport</keyword>
<feature type="compositionally biased region" description="Polar residues" evidence="5">
    <location>
        <begin position="297"/>
        <end position="317"/>
    </location>
</feature>
<feature type="region of interest" description="Disordered" evidence="5">
    <location>
        <begin position="297"/>
        <end position="371"/>
    </location>
</feature>
<evidence type="ECO:0000256" key="5">
    <source>
        <dbReference type="SAM" id="MobiDB-lite"/>
    </source>
</evidence>
<gene>
    <name evidence="6" type="ORF">BN860_03840g</name>
</gene>
<feature type="compositionally biased region" description="Polar residues" evidence="5">
    <location>
        <begin position="347"/>
        <end position="357"/>
    </location>
</feature>
<keyword evidence="4" id="KW-0187">Copper transport</keyword>
<keyword evidence="7" id="KW-1185">Reference proteome</keyword>
<dbReference type="GO" id="GO:0005375">
    <property type="term" value="F:copper ion transmembrane transporter activity"/>
    <property type="evidence" value="ECO:0007669"/>
    <property type="project" value="UniProtKB-UniRule"/>
</dbReference>
<evidence type="ECO:0000256" key="4">
    <source>
        <dbReference type="RuleBase" id="RU367022"/>
    </source>
</evidence>
<evidence type="ECO:0000313" key="7">
    <source>
        <dbReference type="Proteomes" id="UP000019375"/>
    </source>
</evidence>
<name>A0A8J2T898_ZYGB2</name>
<organism evidence="6 7">
    <name type="scientific">Zygosaccharomyces bailii (strain CLIB 213 / ATCC 58445 / CBS 680 / BCRC 21525 / NBRC 1098 / NCYC 1416 / NRRL Y-2227)</name>
    <dbReference type="NCBI Taxonomy" id="1333698"/>
    <lineage>
        <taxon>Eukaryota</taxon>
        <taxon>Fungi</taxon>
        <taxon>Dikarya</taxon>
        <taxon>Ascomycota</taxon>
        <taxon>Saccharomycotina</taxon>
        <taxon>Saccharomycetes</taxon>
        <taxon>Saccharomycetales</taxon>
        <taxon>Saccharomycetaceae</taxon>
        <taxon>Zygosaccharomyces</taxon>
    </lineage>
</organism>
<evidence type="ECO:0000313" key="6">
    <source>
        <dbReference type="EMBL" id="CDF90820.1"/>
    </source>
</evidence>
<comment type="subcellular location">
    <subcellularLocation>
        <location evidence="4">Membrane</location>
        <topology evidence="4">Multi-pass membrane protein</topology>
    </subcellularLocation>
</comment>
<dbReference type="GO" id="GO:0016020">
    <property type="term" value="C:membrane"/>
    <property type="evidence" value="ECO:0007669"/>
    <property type="project" value="UniProtKB-SubCell"/>
</dbReference>
<dbReference type="InterPro" id="IPR007274">
    <property type="entry name" value="Cop_transporter"/>
</dbReference>
<dbReference type="OrthoDB" id="73901at2759"/>
<proteinExistence type="inferred from homology"/>
<dbReference type="AlphaFoldDB" id="A0A8J2T898"/>
<dbReference type="Pfam" id="PF04145">
    <property type="entry name" value="Ctr"/>
    <property type="match status" value="1"/>
</dbReference>
<comment type="similarity">
    <text evidence="4">Belongs to the copper transporter (Ctr) (TC 1.A.56) family. SLC31A subfamily.</text>
</comment>
<keyword evidence="4" id="KW-0813">Transport</keyword>
<feature type="compositionally biased region" description="Basic and acidic residues" evidence="5">
    <location>
        <begin position="331"/>
        <end position="344"/>
    </location>
</feature>
<dbReference type="EMBL" id="HG316461">
    <property type="protein sequence ID" value="CDF90820.1"/>
    <property type="molecule type" value="Genomic_DNA"/>
</dbReference>
<keyword evidence="3 4" id="KW-0472">Membrane</keyword>
<dbReference type="Proteomes" id="UP000019375">
    <property type="component" value="Unassembled WGS sequence"/>
</dbReference>
<feature type="transmembrane region" description="Helical" evidence="4">
    <location>
        <begin position="141"/>
        <end position="163"/>
    </location>
</feature>
<reference evidence="7" key="1">
    <citation type="journal article" date="2013" name="Genome Announc.">
        <title>Genome sequence of the food spoilage yeast Zygosaccharomyces bailii CLIB 213(T).</title>
        <authorList>
            <person name="Galeote V."/>
            <person name="Bigey F."/>
            <person name="Devillers H."/>
            <person name="Neuveglise C."/>
            <person name="Dequin S."/>
        </authorList>
    </citation>
    <scope>NUCLEOTIDE SEQUENCE [LARGE SCALE GENOMIC DNA]</scope>
    <source>
        <strain evidence="7">CLIB 213 / ATCC 58445 / CBS 680 / CCRC 21525 / NBRC 1098 / NCYC 1416 / NRRL Y-2227</strain>
    </source>
</reference>
<feature type="transmembrane region" description="Helical" evidence="4">
    <location>
        <begin position="239"/>
        <end position="257"/>
    </location>
</feature>
<sequence length="371" mass="40976">MSMSGMSMSGMSMAGMSMSGMSMSGMSMSMSGMSMPSSSTTALTSSTHSSMDMASMTMSSSSTGLHPSSMSMSSSSMSMSMSMPSSSMSMSMPSSNTSSMVMSTSTGMSMDDKMMNSWLTPTYHNYPVLFQKLHANTSGKAFGIFLLIVVTAFVYKFLLYVSWCLEVHWFKKWTNVDGTEPKDVLADGTPQVLPKMPNFMFDLFCPSLKGIFHDFIRALLTFCSTMLIYMLMLVAMSFVLTYVFAVITGLALAEVFFNRCKICTLKRWEIQRQIKNARSCPGYGNCQCGRHIEREFGTTTTSSNEKTQQMQDGANDTVSEDATPGCCCQEGEQKEQQEAEERAENNILENSRLQEQAGNMDANLMPAEKFR</sequence>
<keyword evidence="1 4" id="KW-0812">Transmembrane</keyword>
<accession>A0A8J2T898</accession>